<name>A0A5B8XQW6_9DELT</name>
<dbReference type="RefSeq" id="WP_146957846.1">
    <property type="nucleotide sequence ID" value="NZ_CP042467.1"/>
</dbReference>
<reference evidence="2 3" key="1">
    <citation type="submission" date="2019-08" db="EMBL/GenBank/DDBJ databases">
        <authorList>
            <person name="Liang Q."/>
        </authorList>
    </citation>
    <scope>NUCLEOTIDE SEQUENCE [LARGE SCALE GENOMIC DNA]</scope>
    <source>
        <strain evidence="2 3">V1718</strain>
    </source>
</reference>
<evidence type="ECO:0000313" key="3">
    <source>
        <dbReference type="Proteomes" id="UP000321595"/>
    </source>
</evidence>
<proteinExistence type="predicted"/>
<dbReference type="KEGG" id="bbae:FRD01_04000"/>
<sequence>MSHDPLEYIDSYNMYAFAALDPINFWDPWGLDAQELAEDIDGLKETGAKIWNSAKSMAQSVKSSVENFFRSSGTEDSETGSSGNDETLDPLDSYKRSSSLSRCNWKISSKF</sequence>
<dbReference type="Proteomes" id="UP000321595">
    <property type="component" value="Chromosome"/>
</dbReference>
<evidence type="ECO:0000313" key="2">
    <source>
        <dbReference type="EMBL" id="QED26423.1"/>
    </source>
</evidence>
<gene>
    <name evidence="2" type="ORF">FRD01_04000</name>
</gene>
<keyword evidence="3" id="KW-1185">Reference proteome</keyword>
<feature type="region of interest" description="Disordered" evidence="1">
    <location>
        <begin position="69"/>
        <end position="98"/>
    </location>
</feature>
<dbReference type="Gene3D" id="2.180.10.10">
    <property type="entry name" value="RHS repeat-associated core"/>
    <property type="match status" value="1"/>
</dbReference>
<protein>
    <submittedName>
        <fullName evidence="2">Uncharacterized protein</fullName>
    </submittedName>
</protein>
<dbReference type="AlphaFoldDB" id="A0A5B8XQW6"/>
<feature type="compositionally biased region" description="Low complexity" evidence="1">
    <location>
        <begin position="71"/>
        <end position="83"/>
    </location>
</feature>
<evidence type="ECO:0000256" key="1">
    <source>
        <dbReference type="SAM" id="MobiDB-lite"/>
    </source>
</evidence>
<organism evidence="2 3">
    <name type="scientific">Microvenator marinus</name>
    <dbReference type="NCBI Taxonomy" id="2600177"/>
    <lineage>
        <taxon>Bacteria</taxon>
        <taxon>Deltaproteobacteria</taxon>
        <taxon>Bradymonadales</taxon>
        <taxon>Microvenatoraceae</taxon>
        <taxon>Microvenator</taxon>
    </lineage>
</organism>
<accession>A0A5B8XQW6</accession>
<dbReference type="EMBL" id="CP042467">
    <property type="protein sequence ID" value="QED26423.1"/>
    <property type="molecule type" value="Genomic_DNA"/>
</dbReference>